<proteinExistence type="inferred from homology"/>
<keyword evidence="4" id="KW-0732">Signal</keyword>
<evidence type="ECO:0000256" key="7">
    <source>
        <dbReference type="ARBA" id="ARBA00023288"/>
    </source>
</evidence>
<evidence type="ECO:0000259" key="9">
    <source>
        <dbReference type="Pfam" id="PF25198"/>
    </source>
</evidence>
<dbReference type="AlphaFoldDB" id="A0A7Z0WYH1"/>
<dbReference type="Pfam" id="PF25198">
    <property type="entry name" value="Spore_GerAC_N"/>
    <property type="match status" value="1"/>
</dbReference>
<keyword evidence="6" id="KW-0564">Palmitate</keyword>
<dbReference type="Proteomes" id="UP000185604">
    <property type="component" value="Unassembled WGS sequence"/>
</dbReference>
<dbReference type="GO" id="GO:0016020">
    <property type="term" value="C:membrane"/>
    <property type="evidence" value="ECO:0007669"/>
    <property type="project" value="UniProtKB-SubCell"/>
</dbReference>
<evidence type="ECO:0000259" key="8">
    <source>
        <dbReference type="Pfam" id="PF05504"/>
    </source>
</evidence>
<dbReference type="InterPro" id="IPR057336">
    <property type="entry name" value="GerAC_N"/>
</dbReference>
<name>A0A7Z0WYH1_9BACI</name>
<gene>
    <name evidence="10" type="ORF">B4121_1928</name>
</gene>
<evidence type="ECO:0000313" key="10">
    <source>
        <dbReference type="EMBL" id="OLF94301.1"/>
    </source>
</evidence>
<evidence type="ECO:0000313" key="11">
    <source>
        <dbReference type="Proteomes" id="UP000185604"/>
    </source>
</evidence>
<dbReference type="PANTHER" id="PTHR35789:SF1">
    <property type="entry name" value="SPORE GERMINATION PROTEIN B3"/>
    <property type="match status" value="1"/>
</dbReference>
<dbReference type="RefSeq" id="WP_075212948.1">
    <property type="nucleotide sequence ID" value="NZ_AP023088.1"/>
</dbReference>
<evidence type="ECO:0000256" key="5">
    <source>
        <dbReference type="ARBA" id="ARBA00023136"/>
    </source>
</evidence>
<organism evidence="10 11">
    <name type="scientific">Bacillus paralicheniformis</name>
    <dbReference type="NCBI Taxonomy" id="1648923"/>
    <lineage>
        <taxon>Bacteria</taxon>
        <taxon>Bacillati</taxon>
        <taxon>Bacillota</taxon>
        <taxon>Bacilli</taxon>
        <taxon>Bacillales</taxon>
        <taxon>Bacillaceae</taxon>
        <taxon>Bacillus</taxon>
    </lineage>
</organism>
<comment type="subcellular location">
    <subcellularLocation>
        <location evidence="1">Membrane</location>
        <topology evidence="1">Lipid-anchor</topology>
    </subcellularLocation>
</comment>
<keyword evidence="5" id="KW-0472">Membrane</keyword>
<dbReference type="Gene3D" id="3.30.300.210">
    <property type="entry name" value="Nutrient germinant receptor protein C, domain 3"/>
    <property type="match status" value="1"/>
</dbReference>
<dbReference type="InterPro" id="IPR046953">
    <property type="entry name" value="Spore_GerAC-like_C"/>
</dbReference>
<evidence type="ECO:0000256" key="2">
    <source>
        <dbReference type="ARBA" id="ARBA00007886"/>
    </source>
</evidence>
<comment type="similarity">
    <text evidence="2">Belongs to the GerABKC lipoprotein family.</text>
</comment>
<keyword evidence="7" id="KW-0449">Lipoprotein</keyword>
<feature type="domain" description="Spore germination protein N-terminal" evidence="9">
    <location>
        <begin position="31"/>
        <end position="194"/>
    </location>
</feature>
<accession>A0A7Z0WYH1</accession>
<evidence type="ECO:0000256" key="1">
    <source>
        <dbReference type="ARBA" id="ARBA00004635"/>
    </source>
</evidence>
<dbReference type="Pfam" id="PF05504">
    <property type="entry name" value="Spore_GerAC"/>
    <property type="match status" value="1"/>
</dbReference>
<keyword evidence="3" id="KW-0309">Germination</keyword>
<dbReference type="PANTHER" id="PTHR35789">
    <property type="entry name" value="SPORE GERMINATION PROTEIN B3"/>
    <property type="match status" value="1"/>
</dbReference>
<reference evidence="10 11" key="1">
    <citation type="journal article" date="2016" name="Front. Microbiol.">
        <title>High-Level Heat Resistance of Spores of Bacillus amyloliquefaciens and Bacillus licheniformis Results from the Presence of a spoVA Operon in a Tn1546 Transposon.</title>
        <authorList>
            <person name="Berendsen E.M."/>
            <person name="Koning R.A."/>
            <person name="Boekhorst J."/>
            <person name="de Jong A."/>
            <person name="Kuipers O.P."/>
            <person name="Wells-Bennik M.H."/>
        </authorList>
    </citation>
    <scope>NUCLEOTIDE SEQUENCE [LARGE SCALE GENOMIC DNA]</scope>
    <source>
        <strain evidence="10 11">B4121</strain>
    </source>
</reference>
<evidence type="ECO:0000256" key="4">
    <source>
        <dbReference type="ARBA" id="ARBA00022729"/>
    </source>
</evidence>
<dbReference type="InterPro" id="IPR038501">
    <property type="entry name" value="Spore_GerAC_C_sf"/>
</dbReference>
<evidence type="ECO:0000256" key="3">
    <source>
        <dbReference type="ARBA" id="ARBA00022544"/>
    </source>
</evidence>
<feature type="domain" description="Spore germination GerAC-like C-terminal" evidence="8">
    <location>
        <begin position="203"/>
        <end position="356"/>
    </location>
</feature>
<dbReference type="InterPro" id="IPR008844">
    <property type="entry name" value="Spore_GerAC-like"/>
</dbReference>
<sequence length="362" mass="41770">MISGKRLILNGCIALVIFMTIEGCSPFVENNEIEEISPVTFWYIKEGKKGKISMSTTVPPVGLEKKRLFSTEVNMIKQVGKRFNLNYYNELKNGQLRMVMIEENLAEKGILPIINTLLSDPKIGPRLYLIVVNGDFDKYILNELKQSENFDFYLYQTLRHFERANQGEMSIVNLHQFKNQLYTHYSDPYVPVFRTDGNQFTYEGTGLFRNDKFVKTLTGIDDQIFQLLNNNRYLKFLTIPNLSIIIGQARSTVTFDLNQNNTALSMKVSINAGIEEYTGNKNLQDQSEFSALVHDVESELEKKTADMIKDMQNIRVDPLEVGGEALFPFTKPMSDKAWLHRWEKMDVEVDYQVNLRPNLNVQ</sequence>
<dbReference type="EMBL" id="LKPO01000012">
    <property type="protein sequence ID" value="OLF94301.1"/>
    <property type="molecule type" value="Genomic_DNA"/>
</dbReference>
<evidence type="ECO:0000256" key="6">
    <source>
        <dbReference type="ARBA" id="ARBA00023139"/>
    </source>
</evidence>
<protein>
    <submittedName>
        <fullName evidence="10">Spore germination protein</fullName>
    </submittedName>
</protein>
<dbReference type="GO" id="GO:0009847">
    <property type="term" value="P:spore germination"/>
    <property type="evidence" value="ECO:0007669"/>
    <property type="project" value="InterPro"/>
</dbReference>
<comment type="caution">
    <text evidence="10">The sequence shown here is derived from an EMBL/GenBank/DDBJ whole genome shotgun (WGS) entry which is preliminary data.</text>
</comment>